<dbReference type="PhylomeDB" id="B6Q6Y8"/>
<feature type="compositionally biased region" description="Polar residues" evidence="1">
    <location>
        <begin position="28"/>
        <end position="37"/>
    </location>
</feature>
<dbReference type="Proteomes" id="UP000001294">
    <property type="component" value="Unassembled WGS sequence"/>
</dbReference>
<feature type="compositionally biased region" description="Low complexity" evidence="1">
    <location>
        <begin position="172"/>
        <end position="183"/>
    </location>
</feature>
<dbReference type="AlphaFoldDB" id="B6Q6Y8"/>
<keyword evidence="3" id="KW-1185">Reference proteome</keyword>
<feature type="compositionally biased region" description="Basic and acidic residues" evidence="1">
    <location>
        <begin position="187"/>
        <end position="197"/>
    </location>
</feature>
<feature type="compositionally biased region" description="Basic and acidic residues" evidence="1">
    <location>
        <begin position="148"/>
        <end position="161"/>
    </location>
</feature>
<feature type="region of interest" description="Disordered" evidence="1">
    <location>
        <begin position="1"/>
        <end position="95"/>
    </location>
</feature>
<reference evidence="3" key="1">
    <citation type="journal article" date="2015" name="Genome Announc.">
        <title>Genome sequence of the AIDS-associated pathogen Penicillium marneffei (ATCC18224) and its near taxonomic relative Talaromyces stipitatus (ATCC10500).</title>
        <authorList>
            <person name="Nierman W.C."/>
            <person name="Fedorova-Abrams N.D."/>
            <person name="Andrianopoulos A."/>
        </authorList>
    </citation>
    <scope>NUCLEOTIDE SEQUENCE [LARGE SCALE GENOMIC DNA]</scope>
    <source>
        <strain evidence="3">ATCC 18224 / CBS 334.59 / QM 7333</strain>
    </source>
</reference>
<name>B6Q6Y8_TALMQ</name>
<dbReference type="EMBL" id="DS995899">
    <property type="protein sequence ID" value="EEA27678.1"/>
    <property type="molecule type" value="Genomic_DNA"/>
</dbReference>
<organism evidence="2 3">
    <name type="scientific">Talaromyces marneffei (strain ATCC 18224 / CBS 334.59 / QM 7333)</name>
    <name type="common">Penicillium marneffei</name>
    <dbReference type="NCBI Taxonomy" id="441960"/>
    <lineage>
        <taxon>Eukaryota</taxon>
        <taxon>Fungi</taxon>
        <taxon>Dikarya</taxon>
        <taxon>Ascomycota</taxon>
        <taxon>Pezizomycotina</taxon>
        <taxon>Eurotiomycetes</taxon>
        <taxon>Eurotiomycetidae</taxon>
        <taxon>Eurotiales</taxon>
        <taxon>Trichocomaceae</taxon>
        <taxon>Talaromyces</taxon>
        <taxon>Talaromyces sect. Talaromyces</taxon>
    </lineage>
</organism>
<proteinExistence type="predicted"/>
<dbReference type="VEuPathDB" id="FungiDB:PMAA_025330"/>
<gene>
    <name evidence="2" type="ORF">PMAA_025330</name>
</gene>
<evidence type="ECO:0000256" key="1">
    <source>
        <dbReference type="SAM" id="MobiDB-lite"/>
    </source>
</evidence>
<sequence>MSLSPRPKPTSRLSAQRLPPPSLFQGPPSRNESSVSLQVGLLPGNQGPASAQRPGLQRSRTRMSGLSPNGNRSLSPFLSRTQSPRETDSAEILWQEMQNTLGEVELSATKGEHVFGEEHSSALEELRLKQLKLAQTWTRNEADEVDENESKETNDQSDSKTPKPSGVPHDNGAATTTTDGTATYKALEAETEKDLQQARKRRLANDQYFDRVNNGVLDVVASLEEVARAMRAVRKESEDIWNDTASESLNATTTGRPEKN</sequence>
<accession>B6Q6Y8</accession>
<dbReference type="STRING" id="441960.B6Q6Y8"/>
<dbReference type="OrthoDB" id="4158841at2759"/>
<evidence type="ECO:0000313" key="3">
    <source>
        <dbReference type="Proteomes" id="UP000001294"/>
    </source>
</evidence>
<protein>
    <submittedName>
        <fullName evidence="2">Uncharacterized protein</fullName>
    </submittedName>
</protein>
<feature type="compositionally biased region" description="Polar residues" evidence="1">
    <location>
        <begin position="62"/>
        <end position="82"/>
    </location>
</feature>
<dbReference type="HOGENOM" id="CLU_056572_0_1_1"/>
<dbReference type="Pfam" id="PF17242">
    <property type="entry name" value="DUF5315"/>
    <property type="match status" value="1"/>
</dbReference>
<evidence type="ECO:0000313" key="2">
    <source>
        <dbReference type="EMBL" id="EEA27678.1"/>
    </source>
</evidence>
<feature type="region of interest" description="Disordered" evidence="1">
    <location>
        <begin position="139"/>
        <end position="198"/>
    </location>
</feature>